<name>A0A1S1MGR2_9MYCO</name>
<evidence type="ECO:0000256" key="1">
    <source>
        <dbReference type="SAM" id="Phobius"/>
    </source>
</evidence>
<dbReference type="AlphaFoldDB" id="A0A1S1MGR2"/>
<protein>
    <submittedName>
        <fullName evidence="2">Uncharacterized protein</fullName>
    </submittedName>
</protein>
<dbReference type="EMBL" id="MLQM01000309">
    <property type="protein sequence ID" value="OHU82801.1"/>
    <property type="molecule type" value="Genomic_DNA"/>
</dbReference>
<reference evidence="3 5" key="2">
    <citation type="journal article" date="2017" name="Int. J. Syst. Evol. Microbiol.">
        <title>Mycobacterium talmoniae sp. nov., a slowly growing mycobacterium isolated from human respiratory samples.</title>
        <authorList>
            <person name="Davidson R.M."/>
            <person name="DeGroote M.A."/>
            <person name="Marola J.L."/>
            <person name="Buss S."/>
            <person name="Jones V."/>
            <person name="McNeil M.R."/>
            <person name="Freifeld A.G."/>
            <person name="Elaine Epperson L."/>
            <person name="Hasan N.A."/>
            <person name="Jackson M."/>
            <person name="Iwen P.C."/>
            <person name="Salfinger M."/>
            <person name="Strong M."/>
        </authorList>
    </citation>
    <scope>NUCLEOTIDE SEQUENCE [LARGE SCALE GENOMIC DNA]</scope>
    <source>
        <strain evidence="3 5">ATCC BAA-2683</strain>
    </source>
</reference>
<dbReference type="EMBL" id="PPEA01000426">
    <property type="protein sequence ID" value="PQM46868.1"/>
    <property type="molecule type" value="Genomic_DNA"/>
</dbReference>
<reference evidence="3" key="3">
    <citation type="submission" date="2018-01" db="EMBL/GenBank/DDBJ databases">
        <authorList>
            <person name="Gaut B.S."/>
            <person name="Morton B.R."/>
            <person name="Clegg M.T."/>
            <person name="Duvall M.R."/>
        </authorList>
    </citation>
    <scope>NUCLEOTIDE SEQUENCE</scope>
    <source>
        <strain evidence="3">ATCC BAA-2683</strain>
    </source>
</reference>
<keyword evidence="4" id="KW-1185">Reference proteome</keyword>
<feature type="transmembrane region" description="Helical" evidence="1">
    <location>
        <begin position="27"/>
        <end position="47"/>
    </location>
</feature>
<proteinExistence type="predicted"/>
<accession>A0A1S1MGR2</accession>
<dbReference type="Proteomes" id="UP000179734">
    <property type="component" value="Unassembled WGS sequence"/>
</dbReference>
<evidence type="ECO:0000313" key="2">
    <source>
        <dbReference type="EMBL" id="OHU82801.1"/>
    </source>
</evidence>
<comment type="caution">
    <text evidence="2">The sequence shown here is derived from an EMBL/GenBank/DDBJ whole genome shotgun (WGS) entry which is preliminary data.</text>
</comment>
<keyword evidence="1" id="KW-0472">Membrane</keyword>
<evidence type="ECO:0000313" key="4">
    <source>
        <dbReference type="Proteomes" id="UP000179734"/>
    </source>
</evidence>
<keyword evidence="1" id="KW-1133">Transmembrane helix</keyword>
<dbReference type="RefSeq" id="WP_071030316.1">
    <property type="nucleotide sequence ID" value="NZ_MLQM01000309.1"/>
</dbReference>
<organism evidence="2 4">
    <name type="scientific">Mycobacterium talmoniae</name>
    <dbReference type="NCBI Taxonomy" id="1858794"/>
    <lineage>
        <taxon>Bacteria</taxon>
        <taxon>Bacillati</taxon>
        <taxon>Actinomycetota</taxon>
        <taxon>Actinomycetes</taxon>
        <taxon>Mycobacteriales</taxon>
        <taxon>Mycobacteriaceae</taxon>
        <taxon>Mycobacterium</taxon>
    </lineage>
</organism>
<gene>
    <name evidence="2" type="ORF">BKN37_26860</name>
    <name evidence="3" type="ORF">C1Y40_02956</name>
</gene>
<dbReference type="Proteomes" id="UP000238296">
    <property type="component" value="Unassembled WGS sequence"/>
</dbReference>
<evidence type="ECO:0000313" key="5">
    <source>
        <dbReference type="Proteomes" id="UP000238296"/>
    </source>
</evidence>
<evidence type="ECO:0000313" key="3">
    <source>
        <dbReference type="EMBL" id="PQM46868.1"/>
    </source>
</evidence>
<sequence length="160" mass="17888">MTRLVVLGLGLVAGAELLMLVVQQRRYVLAISGVSVGLVLLGFRRLLARDLAPDTLSPDATVGDSLRHWVSRTETLIHWSEATRRDWDRHWRPMLARRYENATGQSRAKDLTAFTATGRMLFGDELWQWVDPSNVADSGAAEPGPGRAVLEEILRRLEQA</sequence>
<reference evidence="2 4" key="1">
    <citation type="submission" date="2016-10" db="EMBL/GenBank/DDBJ databases">
        <title>Genome sequence of Mycobacterium talmonii.</title>
        <authorList>
            <person name="Greninger A.L."/>
            <person name="Elliott B."/>
            <person name="Vasireddy S."/>
            <person name="Vasireddy R."/>
        </authorList>
    </citation>
    <scope>NUCLEOTIDE SEQUENCE [LARGE SCALE GENOMIC DNA]</scope>
    <source>
        <strain evidence="2">MO-5499</strain>
        <strain evidence="4">NE-TNMC-100812</strain>
    </source>
</reference>
<keyword evidence="1" id="KW-0812">Transmembrane</keyword>